<sequence length="140" mass="15414">MFLQIPDITKYIPFIIAGLLLGGGVLILKLGLKITKAESRTDMKWVAGSFFIQFGVTVFISAPILLDMILETIRGTSFDYYRPPPSLMAIVIIVSILIVVNFINMIHKPGIKRSFVITLLILGPIIGSSYLIFSNIGSVL</sequence>
<proteinExistence type="predicted"/>
<feature type="transmembrane region" description="Helical" evidence="1">
    <location>
        <begin position="12"/>
        <end position="32"/>
    </location>
</feature>
<gene>
    <name evidence="2" type="ORF">LCGC14_2475280</name>
</gene>
<reference evidence="2" key="1">
    <citation type="journal article" date="2015" name="Nature">
        <title>Complex archaea that bridge the gap between prokaryotes and eukaryotes.</title>
        <authorList>
            <person name="Spang A."/>
            <person name="Saw J.H."/>
            <person name="Jorgensen S.L."/>
            <person name="Zaremba-Niedzwiedzka K."/>
            <person name="Martijn J."/>
            <person name="Lind A.E."/>
            <person name="van Eijk R."/>
            <person name="Schleper C."/>
            <person name="Guy L."/>
            <person name="Ettema T.J."/>
        </authorList>
    </citation>
    <scope>NUCLEOTIDE SEQUENCE</scope>
</reference>
<evidence type="ECO:0000256" key="1">
    <source>
        <dbReference type="SAM" id="Phobius"/>
    </source>
</evidence>
<protein>
    <submittedName>
        <fullName evidence="2">Uncharacterized protein</fullName>
    </submittedName>
</protein>
<organism evidence="2">
    <name type="scientific">marine sediment metagenome</name>
    <dbReference type="NCBI Taxonomy" id="412755"/>
    <lineage>
        <taxon>unclassified sequences</taxon>
        <taxon>metagenomes</taxon>
        <taxon>ecological metagenomes</taxon>
    </lineage>
</organism>
<name>A0A0F9DL89_9ZZZZ</name>
<accession>A0A0F9DL89</accession>
<comment type="caution">
    <text evidence="2">The sequence shown here is derived from an EMBL/GenBank/DDBJ whole genome shotgun (WGS) entry which is preliminary data.</text>
</comment>
<evidence type="ECO:0000313" key="2">
    <source>
        <dbReference type="EMBL" id="KKL18461.1"/>
    </source>
</evidence>
<keyword evidence="1" id="KW-0812">Transmembrane</keyword>
<feature type="transmembrane region" description="Helical" evidence="1">
    <location>
        <begin position="115"/>
        <end position="133"/>
    </location>
</feature>
<dbReference type="AlphaFoldDB" id="A0A0F9DL89"/>
<keyword evidence="1" id="KW-1133">Transmembrane helix</keyword>
<feature type="transmembrane region" description="Helical" evidence="1">
    <location>
        <begin position="86"/>
        <end position="103"/>
    </location>
</feature>
<feature type="transmembrane region" description="Helical" evidence="1">
    <location>
        <begin position="44"/>
        <end position="66"/>
    </location>
</feature>
<dbReference type="EMBL" id="LAZR01038861">
    <property type="protein sequence ID" value="KKL18461.1"/>
    <property type="molecule type" value="Genomic_DNA"/>
</dbReference>
<keyword evidence="1" id="KW-0472">Membrane</keyword>